<evidence type="ECO:0000313" key="13">
    <source>
        <dbReference type="Proteomes" id="UP000189513"/>
    </source>
</evidence>
<proteinExistence type="inferred from homology"/>
<dbReference type="SUPFAM" id="SSF53474">
    <property type="entry name" value="alpha/beta-Hydrolases"/>
    <property type="match status" value="1"/>
</dbReference>
<organism evidence="12 13">
    <name type="scientific">Cyberlindnera fabianii</name>
    <name type="common">Yeast</name>
    <name type="synonym">Hansenula fabianii</name>
    <dbReference type="NCBI Taxonomy" id="36022"/>
    <lineage>
        <taxon>Eukaryota</taxon>
        <taxon>Fungi</taxon>
        <taxon>Dikarya</taxon>
        <taxon>Ascomycota</taxon>
        <taxon>Saccharomycotina</taxon>
        <taxon>Saccharomycetes</taxon>
        <taxon>Phaffomycetales</taxon>
        <taxon>Phaffomycetaceae</taxon>
        <taxon>Cyberlindnera</taxon>
    </lineage>
</organism>
<dbReference type="InterPro" id="IPR001563">
    <property type="entry name" value="Peptidase_S10"/>
</dbReference>
<evidence type="ECO:0000256" key="6">
    <source>
        <dbReference type="ARBA" id="ARBA00022729"/>
    </source>
</evidence>
<dbReference type="GO" id="GO:0000328">
    <property type="term" value="C:fungal-type vacuole lumen"/>
    <property type="evidence" value="ECO:0007669"/>
    <property type="project" value="UniProtKB-ARBA"/>
</dbReference>
<dbReference type="InterPro" id="IPR029058">
    <property type="entry name" value="AB_hydrolase_fold"/>
</dbReference>
<keyword evidence="5 11" id="KW-0645">Protease</keyword>
<evidence type="ECO:0000256" key="4">
    <source>
        <dbReference type="ARBA" id="ARBA00022645"/>
    </source>
</evidence>
<dbReference type="PROSITE" id="PS00560">
    <property type="entry name" value="CARBOXYPEPT_SER_HIS"/>
    <property type="match status" value="1"/>
</dbReference>
<sequence length="525" mass="58308">MKLSQLLVAGTASAAAVDIQKPLGNFGSVLEHAGVDLNSIAETISVVPELIDTWKNLIEENSAEFLRHQVDLFNAKQFTPKNKVQDVFKDTSKFDILSKEEFPDYSLRTAKSNPASLGVDNVTQYSGYLDHLEDHFFYYFFESRNDPKTDPVILWLNGGPGCSSMTGLFFELGPSSIGPDIKPVYNPYSWNSNASVIFLEQPIGVGYSYGESEVSTSYAAARDVFIFLELFFQKYPQYLGLDFHIAGESYAGHYIPAIASEIINHADRSFELTSVMIGNGITDALIQDKYYQPMACGLGGHPAVLSDEECDTMDAKYPRCAALVKACYKSRNSFACVPANIYCASVTLGPYEKTGLNVYDIRGPCDGGEALCYKGLDYVEQYLNDPEVMATLGSDVEKYVGCDDDVFKRFALTGDESKPFQYFVSELLDKGYPVLIYAGDKDFICNWLGNHAWTDALEWILADSYRAENLKPWKNGKGEAGQVKSFGGLTFLRVYDAGHMVPYDQPENALDMVNTWISGNKTFGY</sequence>
<dbReference type="Proteomes" id="UP000189513">
    <property type="component" value="Unassembled WGS sequence"/>
</dbReference>
<evidence type="ECO:0000256" key="3">
    <source>
        <dbReference type="ARBA" id="ARBA00022554"/>
    </source>
</evidence>
<dbReference type="PRINTS" id="PR00724">
    <property type="entry name" value="CRBOXYPTASEC"/>
</dbReference>
<evidence type="ECO:0000256" key="10">
    <source>
        <dbReference type="ARBA" id="ARBA00052076"/>
    </source>
</evidence>
<reference evidence="13" key="1">
    <citation type="journal article" date="2017" name="Genome Announc.">
        <title>Genome sequences of Cyberlindnera fabianii 65, Pichia kudriavzevii 129, and Saccharomyces cerevisiae 131 isolated from fermented masau fruits in Zimbabwe.</title>
        <authorList>
            <person name="van Rijswijck I.M.H."/>
            <person name="Derks M.F.L."/>
            <person name="Abee T."/>
            <person name="de Ridder D."/>
            <person name="Smid E.J."/>
        </authorList>
    </citation>
    <scope>NUCLEOTIDE SEQUENCE [LARGE SCALE GENOMIC DNA]</scope>
    <source>
        <strain evidence="13">65</strain>
    </source>
</reference>
<dbReference type="GO" id="GO:0046938">
    <property type="term" value="P:phytochelatin biosynthetic process"/>
    <property type="evidence" value="ECO:0007669"/>
    <property type="project" value="UniProtKB-ARBA"/>
</dbReference>
<evidence type="ECO:0000313" key="12">
    <source>
        <dbReference type="EMBL" id="ONH68936.1"/>
    </source>
</evidence>
<evidence type="ECO:0000256" key="2">
    <source>
        <dbReference type="ARBA" id="ARBA00009431"/>
    </source>
</evidence>
<accession>A0A1V2LC54</accession>
<comment type="similarity">
    <text evidence="2 11">Belongs to the peptidase S10 family.</text>
</comment>
<comment type="catalytic activity">
    <reaction evidence="10">
        <text>Release of a C-terminal amino acid with broad specificity.</text>
        <dbReference type="EC" id="3.4.16.5"/>
    </reaction>
</comment>
<dbReference type="VEuPathDB" id="FungiDB:BON22_1634"/>
<keyword evidence="3" id="KW-0926">Vacuole</keyword>
<dbReference type="GO" id="GO:0031638">
    <property type="term" value="P:zymogen activation"/>
    <property type="evidence" value="ECO:0007669"/>
    <property type="project" value="UniProtKB-ARBA"/>
</dbReference>
<gene>
    <name evidence="12" type="ORF">BON22_1634</name>
</gene>
<evidence type="ECO:0000256" key="5">
    <source>
        <dbReference type="ARBA" id="ARBA00022670"/>
    </source>
</evidence>
<dbReference type="Gene3D" id="1.10.287.410">
    <property type="match status" value="1"/>
</dbReference>
<evidence type="ECO:0000256" key="9">
    <source>
        <dbReference type="ARBA" id="ARBA00023180"/>
    </source>
</evidence>
<comment type="subcellular location">
    <subcellularLocation>
        <location evidence="1">Vacuole</location>
    </subcellularLocation>
</comment>
<protein>
    <recommendedName>
        <fullName evidence="11">Carboxypeptidase</fullName>
        <ecNumber evidence="11">3.4.16.-</ecNumber>
    </recommendedName>
</protein>
<dbReference type="GO" id="GO:0006995">
    <property type="term" value="P:cellular response to nitrogen starvation"/>
    <property type="evidence" value="ECO:0007669"/>
    <property type="project" value="UniProtKB-ARBA"/>
</dbReference>
<dbReference type="Gene3D" id="3.40.50.1820">
    <property type="entry name" value="alpha/beta hydrolase"/>
    <property type="match status" value="1"/>
</dbReference>
<dbReference type="GO" id="GO:0004185">
    <property type="term" value="F:serine-type carboxypeptidase activity"/>
    <property type="evidence" value="ECO:0007669"/>
    <property type="project" value="UniProtKB-UniRule"/>
</dbReference>
<evidence type="ECO:0000256" key="8">
    <source>
        <dbReference type="ARBA" id="ARBA00023157"/>
    </source>
</evidence>
<dbReference type="InterPro" id="IPR033124">
    <property type="entry name" value="Ser_caboxypep_his_AS"/>
</dbReference>
<dbReference type="EMBL" id="MPUK01000002">
    <property type="protein sequence ID" value="ONH68936.1"/>
    <property type="molecule type" value="Genomic_DNA"/>
</dbReference>
<comment type="caution">
    <text evidence="12">The sequence shown here is derived from an EMBL/GenBank/DDBJ whole genome shotgun (WGS) entry which is preliminary data.</text>
</comment>
<dbReference type="PANTHER" id="PTHR11802:SF113">
    <property type="entry name" value="SERINE CARBOXYPEPTIDASE CTSA-4.1"/>
    <property type="match status" value="1"/>
</dbReference>
<dbReference type="FunFam" id="1.10.287.410:FF:000001">
    <property type="entry name" value="Carboxypeptidase Y"/>
    <property type="match status" value="1"/>
</dbReference>
<dbReference type="PROSITE" id="PS00131">
    <property type="entry name" value="CARBOXYPEPT_SER_SER"/>
    <property type="match status" value="1"/>
</dbReference>
<dbReference type="OMA" id="TSCDDTV"/>
<evidence type="ECO:0000256" key="1">
    <source>
        <dbReference type="ARBA" id="ARBA00004116"/>
    </source>
</evidence>
<dbReference type="InterPro" id="IPR018202">
    <property type="entry name" value="Ser_caboxypep_ser_AS"/>
</dbReference>
<keyword evidence="6" id="KW-0732">Signal</keyword>
<dbReference type="EC" id="3.4.16.-" evidence="11"/>
<dbReference type="AlphaFoldDB" id="A0A1V2LC54"/>
<name>A0A1V2LC54_CYBFA</name>
<keyword evidence="8" id="KW-1015">Disulfide bond</keyword>
<dbReference type="Pfam" id="PF00450">
    <property type="entry name" value="Peptidase_S10"/>
    <property type="match status" value="1"/>
</dbReference>
<keyword evidence="9" id="KW-0325">Glycoprotein</keyword>
<keyword evidence="13" id="KW-1185">Reference proteome</keyword>
<evidence type="ECO:0000256" key="7">
    <source>
        <dbReference type="ARBA" id="ARBA00022801"/>
    </source>
</evidence>
<dbReference type="STRING" id="36022.A0A1V2LC54"/>
<keyword evidence="7 11" id="KW-0378">Hydrolase</keyword>
<evidence type="ECO:0000256" key="11">
    <source>
        <dbReference type="RuleBase" id="RU361156"/>
    </source>
</evidence>
<keyword evidence="4 11" id="KW-0121">Carboxypeptidase</keyword>
<dbReference type="PANTHER" id="PTHR11802">
    <property type="entry name" value="SERINE PROTEASE FAMILY S10 SERINE CARBOXYPEPTIDASE"/>
    <property type="match status" value="1"/>
</dbReference>